<evidence type="ECO:0000313" key="8">
    <source>
        <dbReference type="Proteomes" id="UP000612362"/>
    </source>
</evidence>
<feature type="region of interest" description="Disordered" evidence="6">
    <location>
        <begin position="1"/>
        <end position="21"/>
    </location>
</feature>
<evidence type="ECO:0000256" key="4">
    <source>
        <dbReference type="ARBA" id="ARBA00035393"/>
    </source>
</evidence>
<dbReference type="EMBL" id="BNJF01000007">
    <property type="protein sequence ID" value="GHO50207.1"/>
    <property type="molecule type" value="Genomic_DNA"/>
</dbReference>
<dbReference type="AlphaFoldDB" id="A0A8J3I4P9"/>
<reference evidence="7" key="1">
    <citation type="submission" date="2020-10" db="EMBL/GenBank/DDBJ databases">
        <title>Taxonomic study of unclassified bacteria belonging to the class Ktedonobacteria.</title>
        <authorList>
            <person name="Yabe S."/>
            <person name="Wang C.M."/>
            <person name="Zheng Y."/>
            <person name="Sakai Y."/>
            <person name="Cavaletti L."/>
            <person name="Monciardini P."/>
            <person name="Donadio S."/>
        </authorList>
    </citation>
    <scope>NUCLEOTIDE SEQUENCE</scope>
    <source>
        <strain evidence="7">SOSP1-1</strain>
    </source>
</reference>
<dbReference type="Pfam" id="PF10343">
    <property type="entry name" value="Q_salvage"/>
    <property type="match status" value="1"/>
</dbReference>
<evidence type="ECO:0000313" key="7">
    <source>
        <dbReference type="EMBL" id="GHO50207.1"/>
    </source>
</evidence>
<accession>A0A8J3I4P9</accession>
<keyword evidence="8" id="KW-1185">Reference proteome</keyword>
<evidence type="ECO:0000256" key="1">
    <source>
        <dbReference type="ARBA" id="ARBA00022801"/>
    </source>
</evidence>
<protein>
    <recommendedName>
        <fullName evidence="3">Queuosine 5'-phosphate N-glycosylase/hydrolase</fullName>
    </recommendedName>
    <alternativeName>
        <fullName evidence="4">Queuosine-nucleotide N-glycosylase/hydrolase</fullName>
    </alternativeName>
</protein>
<evidence type="ECO:0000256" key="2">
    <source>
        <dbReference type="ARBA" id="ARBA00035119"/>
    </source>
</evidence>
<comment type="caution">
    <text evidence="7">The sequence shown here is derived from an EMBL/GenBank/DDBJ whole genome shotgun (WGS) entry which is preliminary data.</text>
</comment>
<organism evidence="7 8">
    <name type="scientific">Ktedonospora formicarum</name>
    <dbReference type="NCBI Taxonomy" id="2778364"/>
    <lineage>
        <taxon>Bacteria</taxon>
        <taxon>Bacillati</taxon>
        <taxon>Chloroflexota</taxon>
        <taxon>Ktedonobacteria</taxon>
        <taxon>Ktedonobacterales</taxon>
        <taxon>Ktedonobacteraceae</taxon>
        <taxon>Ktedonospora</taxon>
    </lineage>
</organism>
<dbReference type="PANTHER" id="PTHR21314:SF0">
    <property type="entry name" value="QUEUOSINE 5'-PHOSPHATE N-GLYCOSYLASE_HYDROLASE"/>
    <property type="match status" value="1"/>
</dbReference>
<name>A0A8J3I4P9_9CHLR</name>
<dbReference type="RefSeq" id="WP_220199259.1">
    <property type="nucleotide sequence ID" value="NZ_BNJF01000007.1"/>
</dbReference>
<dbReference type="Proteomes" id="UP000612362">
    <property type="component" value="Unassembled WGS sequence"/>
</dbReference>
<comment type="catalytic activity">
    <reaction evidence="5">
        <text>queuosine 5'-phosphate + H2O = queuine + D-ribose 5-phosphate</text>
        <dbReference type="Rhea" id="RHEA:75387"/>
        <dbReference type="ChEBI" id="CHEBI:15377"/>
        <dbReference type="ChEBI" id="CHEBI:17433"/>
        <dbReference type="ChEBI" id="CHEBI:78346"/>
        <dbReference type="ChEBI" id="CHEBI:194371"/>
    </reaction>
    <physiologicalReaction direction="left-to-right" evidence="5">
        <dbReference type="Rhea" id="RHEA:75388"/>
    </physiologicalReaction>
</comment>
<dbReference type="GO" id="GO:0006400">
    <property type="term" value="P:tRNA modification"/>
    <property type="evidence" value="ECO:0007669"/>
    <property type="project" value="TreeGrafter"/>
</dbReference>
<comment type="similarity">
    <text evidence="2">Belongs to the QNG1 protein family.</text>
</comment>
<dbReference type="PANTHER" id="PTHR21314">
    <property type="entry name" value="QUEUOSINE 5'-PHOSPHATE N-GLYCOSYLASE_HYDROLASE-RELATED"/>
    <property type="match status" value="1"/>
</dbReference>
<evidence type="ECO:0000256" key="6">
    <source>
        <dbReference type="SAM" id="MobiDB-lite"/>
    </source>
</evidence>
<dbReference type="InterPro" id="IPR019438">
    <property type="entry name" value="Q_salvage"/>
</dbReference>
<sequence length="349" mass="40395">MADIETEQNRDENSPYPLPSHDRLKVLSSTRPVVTQSTHVRINHERLKELAQRWLQEIAATSDHTAEQDQWYFQYHFFDGGERTVNWMLLLDALNFCFWSERGQPRWTIEYKGETLNGYWAEAAALTRAVEEGLPLWDADYLSKLNSETLAHIFRGEQTIPLFEERLRNAREVGYVLQTHFNGQFSQVIAQAKGSAPALAELLTTYFPSFNDITTYRGQEVRFLKRAQICVSDLASAFKGTAWGAFSDLNQLTAFADYKLPQVLRHFHVFEYSDKLAQRIDTQMLLPAGSEEEVEIRAATVWACELLQRAMRQEGQENVTAAEIDQRLWLLGQDATTMRPYHRTRTIFY</sequence>
<keyword evidence="1" id="KW-0378">Hydrolase</keyword>
<evidence type="ECO:0000256" key="5">
    <source>
        <dbReference type="ARBA" id="ARBA00048204"/>
    </source>
</evidence>
<gene>
    <name evidence="7" type="ORF">KSX_83700</name>
</gene>
<evidence type="ECO:0000256" key="3">
    <source>
        <dbReference type="ARBA" id="ARBA00035306"/>
    </source>
</evidence>
<proteinExistence type="inferred from homology"/>
<dbReference type="GO" id="GO:0016787">
    <property type="term" value="F:hydrolase activity"/>
    <property type="evidence" value="ECO:0007669"/>
    <property type="project" value="UniProtKB-KW"/>
</dbReference>